<dbReference type="RefSeq" id="WP_121585588.1">
    <property type="nucleotide sequence ID" value="NZ_DBFSDP010000190.1"/>
</dbReference>
<dbReference type="Pfam" id="PF09335">
    <property type="entry name" value="VTT_dom"/>
    <property type="match status" value="1"/>
</dbReference>
<dbReference type="Proteomes" id="UP000276301">
    <property type="component" value="Unassembled WGS sequence"/>
</dbReference>
<comment type="subcellular location">
    <subcellularLocation>
        <location evidence="1 6">Cell membrane</location>
        <topology evidence="1 6">Multi-pass membrane protein</topology>
    </subcellularLocation>
</comment>
<keyword evidence="2 6" id="KW-1003">Cell membrane</keyword>
<evidence type="ECO:0000256" key="2">
    <source>
        <dbReference type="ARBA" id="ARBA00022475"/>
    </source>
</evidence>
<feature type="transmembrane region" description="Helical" evidence="6">
    <location>
        <begin position="175"/>
        <end position="195"/>
    </location>
</feature>
<reference evidence="8 9" key="1">
    <citation type="submission" date="2018-10" db="EMBL/GenBank/DDBJ databases">
        <title>Anaerotruncus faecis sp. nov., isolated from human feces.</title>
        <authorList>
            <person name="Wang Y.-J."/>
        </authorList>
    </citation>
    <scope>NUCLEOTIDE SEQUENCE [LARGE SCALE GENOMIC DNA]</scope>
    <source>
        <strain evidence="8 9">22A2-44</strain>
    </source>
</reference>
<keyword evidence="5 6" id="KW-0472">Membrane</keyword>
<evidence type="ECO:0000256" key="6">
    <source>
        <dbReference type="RuleBase" id="RU366058"/>
    </source>
</evidence>
<protein>
    <recommendedName>
        <fullName evidence="6">TVP38/TMEM64 family membrane protein</fullName>
    </recommendedName>
</protein>
<evidence type="ECO:0000256" key="1">
    <source>
        <dbReference type="ARBA" id="ARBA00004651"/>
    </source>
</evidence>
<dbReference type="GO" id="GO:0005886">
    <property type="term" value="C:plasma membrane"/>
    <property type="evidence" value="ECO:0007669"/>
    <property type="project" value="UniProtKB-SubCell"/>
</dbReference>
<evidence type="ECO:0000256" key="4">
    <source>
        <dbReference type="ARBA" id="ARBA00022989"/>
    </source>
</evidence>
<dbReference type="AlphaFoldDB" id="A0A498CU19"/>
<keyword evidence="4 6" id="KW-1133">Transmembrane helix</keyword>
<dbReference type="PANTHER" id="PTHR12677">
    <property type="entry name" value="GOLGI APPARATUS MEMBRANE PROTEIN TVP38-RELATED"/>
    <property type="match status" value="1"/>
</dbReference>
<feature type="transmembrane region" description="Helical" evidence="6">
    <location>
        <begin position="90"/>
        <end position="114"/>
    </location>
</feature>
<feature type="transmembrane region" description="Helical" evidence="6">
    <location>
        <begin position="201"/>
        <end position="222"/>
    </location>
</feature>
<evidence type="ECO:0000259" key="7">
    <source>
        <dbReference type="Pfam" id="PF09335"/>
    </source>
</evidence>
<comment type="caution">
    <text evidence="8">The sequence shown here is derived from an EMBL/GenBank/DDBJ whole genome shotgun (WGS) entry which is preliminary data.</text>
</comment>
<feature type="transmembrane region" description="Helical" evidence="6">
    <location>
        <begin position="15"/>
        <end position="37"/>
    </location>
</feature>
<accession>A0A498CU19</accession>
<evidence type="ECO:0000256" key="3">
    <source>
        <dbReference type="ARBA" id="ARBA00022692"/>
    </source>
</evidence>
<evidence type="ECO:0000256" key="5">
    <source>
        <dbReference type="ARBA" id="ARBA00023136"/>
    </source>
</evidence>
<evidence type="ECO:0000313" key="9">
    <source>
        <dbReference type="Proteomes" id="UP000276301"/>
    </source>
</evidence>
<feature type="transmembrane region" description="Helical" evidence="6">
    <location>
        <begin position="58"/>
        <end position="78"/>
    </location>
</feature>
<evidence type="ECO:0000313" key="8">
    <source>
        <dbReference type="EMBL" id="RLL14479.1"/>
    </source>
</evidence>
<gene>
    <name evidence="8" type="ORF">D4A47_00390</name>
</gene>
<dbReference type="InterPro" id="IPR032816">
    <property type="entry name" value="VTT_dom"/>
</dbReference>
<keyword evidence="9" id="KW-1185">Reference proteome</keyword>
<dbReference type="InterPro" id="IPR015414">
    <property type="entry name" value="TMEM64"/>
</dbReference>
<keyword evidence="3 6" id="KW-0812">Transmembrane</keyword>
<comment type="similarity">
    <text evidence="6">Belongs to the TVP38/TMEM64 family.</text>
</comment>
<organism evidence="8 9">
    <name type="scientific">Anaerotruncus massiliensis</name>
    <name type="common">ex Liu et al. 2021</name>
    <dbReference type="NCBI Taxonomy" id="2321404"/>
    <lineage>
        <taxon>Bacteria</taxon>
        <taxon>Bacillati</taxon>
        <taxon>Bacillota</taxon>
        <taxon>Clostridia</taxon>
        <taxon>Eubacteriales</taxon>
        <taxon>Oscillospiraceae</taxon>
        <taxon>Anaerotruncus</taxon>
    </lineage>
</organism>
<dbReference type="EMBL" id="RCHT01000001">
    <property type="protein sequence ID" value="RLL14479.1"/>
    <property type="molecule type" value="Genomic_DNA"/>
</dbReference>
<feature type="domain" description="VTT" evidence="7">
    <location>
        <begin position="77"/>
        <end position="195"/>
    </location>
</feature>
<name>A0A498CU19_9FIRM</name>
<sequence>MKNLTPEEKKQYRKLIAAAVGFVLVIGILSLLCMPLIRRLSDPGNQEQLRAWIDSLGFTGWLILLGVQILQIVIAFIPGEPVELLAGALYGAWGGLFTCLLGIVIASSAIFFLVRRFGYRLVARIFGEQKLSEFKFINNTKKVETVTFILFLIPGTPKDMLTYLAGVSKIRPAQFLLISTFARIPSIITSTWMGASVSRGNWGMAIVVFLLTAAIGLVGILYKQRVMDWLHRLHKEH</sequence>
<proteinExistence type="inferred from homology"/>
<dbReference type="PANTHER" id="PTHR12677:SF59">
    <property type="entry name" value="GOLGI APPARATUS MEMBRANE PROTEIN TVP38-RELATED"/>
    <property type="match status" value="1"/>
</dbReference>